<evidence type="ECO:0000313" key="2">
    <source>
        <dbReference type="EMBL" id="JAH09931.1"/>
    </source>
</evidence>
<reference evidence="2" key="1">
    <citation type="submission" date="2014-11" db="EMBL/GenBank/DDBJ databases">
        <authorList>
            <person name="Amaro Gonzalez C."/>
        </authorList>
    </citation>
    <scope>NUCLEOTIDE SEQUENCE</scope>
</reference>
<name>A0A0E9PZ79_ANGAN</name>
<feature type="transmembrane region" description="Helical" evidence="1">
    <location>
        <begin position="6"/>
        <end position="25"/>
    </location>
</feature>
<dbReference type="AlphaFoldDB" id="A0A0E9PZ79"/>
<keyword evidence="1" id="KW-1133">Transmembrane helix</keyword>
<sequence>MRFDVWVCLCIIMSVCYHVLFVCIYRSANLGQNPLVNLIWCVQVS</sequence>
<keyword evidence="1" id="KW-0812">Transmembrane</keyword>
<proteinExistence type="predicted"/>
<organism evidence="2">
    <name type="scientific">Anguilla anguilla</name>
    <name type="common">European freshwater eel</name>
    <name type="synonym">Muraena anguilla</name>
    <dbReference type="NCBI Taxonomy" id="7936"/>
    <lineage>
        <taxon>Eukaryota</taxon>
        <taxon>Metazoa</taxon>
        <taxon>Chordata</taxon>
        <taxon>Craniata</taxon>
        <taxon>Vertebrata</taxon>
        <taxon>Euteleostomi</taxon>
        <taxon>Actinopterygii</taxon>
        <taxon>Neopterygii</taxon>
        <taxon>Teleostei</taxon>
        <taxon>Anguilliformes</taxon>
        <taxon>Anguillidae</taxon>
        <taxon>Anguilla</taxon>
    </lineage>
</organism>
<reference evidence="2" key="2">
    <citation type="journal article" date="2015" name="Fish Shellfish Immunol.">
        <title>Early steps in the European eel (Anguilla anguilla)-Vibrio vulnificus interaction in the gills: Role of the RtxA13 toxin.</title>
        <authorList>
            <person name="Callol A."/>
            <person name="Pajuelo D."/>
            <person name="Ebbesson L."/>
            <person name="Teles M."/>
            <person name="MacKenzie S."/>
            <person name="Amaro C."/>
        </authorList>
    </citation>
    <scope>NUCLEOTIDE SEQUENCE</scope>
</reference>
<accession>A0A0E9PZ79</accession>
<protein>
    <submittedName>
        <fullName evidence="2">Uncharacterized protein</fullName>
    </submittedName>
</protein>
<evidence type="ECO:0000256" key="1">
    <source>
        <dbReference type="SAM" id="Phobius"/>
    </source>
</evidence>
<keyword evidence="1" id="KW-0472">Membrane</keyword>
<dbReference type="EMBL" id="GBXM01098646">
    <property type="protein sequence ID" value="JAH09931.1"/>
    <property type="molecule type" value="Transcribed_RNA"/>
</dbReference>